<dbReference type="PROSITE" id="PS01124">
    <property type="entry name" value="HTH_ARAC_FAMILY_2"/>
    <property type="match status" value="1"/>
</dbReference>
<name>A0A374P320_9FIRM</name>
<evidence type="ECO:0000259" key="5">
    <source>
        <dbReference type="PROSITE" id="PS01124"/>
    </source>
</evidence>
<dbReference type="Gene3D" id="2.60.120.10">
    <property type="entry name" value="Jelly Rolls"/>
    <property type="match status" value="1"/>
</dbReference>
<dbReference type="Gene3D" id="1.10.10.60">
    <property type="entry name" value="Homeodomain-like"/>
    <property type="match status" value="2"/>
</dbReference>
<dbReference type="InterPro" id="IPR009057">
    <property type="entry name" value="Homeodomain-like_sf"/>
</dbReference>
<evidence type="ECO:0000313" key="7">
    <source>
        <dbReference type="Proteomes" id="UP000263014"/>
    </source>
</evidence>
<keyword evidence="4" id="KW-0812">Transmembrane</keyword>
<dbReference type="GO" id="GO:0043565">
    <property type="term" value="F:sequence-specific DNA binding"/>
    <property type="evidence" value="ECO:0007669"/>
    <property type="project" value="InterPro"/>
</dbReference>
<dbReference type="SUPFAM" id="SSF51215">
    <property type="entry name" value="Regulatory protein AraC"/>
    <property type="match status" value="1"/>
</dbReference>
<gene>
    <name evidence="6" type="ORF">DXD79_24805</name>
</gene>
<dbReference type="InterPro" id="IPR014710">
    <property type="entry name" value="RmlC-like_jellyroll"/>
</dbReference>
<organism evidence="6 7">
    <name type="scientific">Hungatella hathewayi</name>
    <dbReference type="NCBI Taxonomy" id="154046"/>
    <lineage>
        <taxon>Bacteria</taxon>
        <taxon>Bacillati</taxon>
        <taxon>Bacillota</taxon>
        <taxon>Clostridia</taxon>
        <taxon>Lachnospirales</taxon>
        <taxon>Lachnospiraceae</taxon>
        <taxon>Hungatella</taxon>
    </lineage>
</organism>
<keyword evidence="2" id="KW-0238">DNA-binding</keyword>
<dbReference type="Pfam" id="PF12833">
    <property type="entry name" value="HTH_18"/>
    <property type="match status" value="1"/>
</dbReference>
<dbReference type="Proteomes" id="UP000263014">
    <property type="component" value="Unassembled WGS sequence"/>
</dbReference>
<keyword evidence="3" id="KW-0804">Transcription</keyword>
<dbReference type="PANTHER" id="PTHR43280:SF2">
    <property type="entry name" value="HTH-TYPE TRANSCRIPTIONAL REGULATOR EXSA"/>
    <property type="match status" value="1"/>
</dbReference>
<evidence type="ECO:0000256" key="1">
    <source>
        <dbReference type="ARBA" id="ARBA00023015"/>
    </source>
</evidence>
<accession>A0A374P320</accession>
<protein>
    <submittedName>
        <fullName evidence="6">AraC family transcriptional regulator</fullName>
    </submittedName>
</protein>
<dbReference type="PANTHER" id="PTHR43280">
    <property type="entry name" value="ARAC-FAMILY TRANSCRIPTIONAL REGULATOR"/>
    <property type="match status" value="1"/>
</dbReference>
<reference evidence="6 7" key="1">
    <citation type="submission" date="2018-08" db="EMBL/GenBank/DDBJ databases">
        <title>A genome reference for cultivated species of the human gut microbiota.</title>
        <authorList>
            <person name="Zou Y."/>
            <person name="Xue W."/>
            <person name="Luo G."/>
        </authorList>
    </citation>
    <scope>NUCLEOTIDE SEQUENCE [LARGE SCALE GENOMIC DNA]</scope>
    <source>
        <strain evidence="6 7">TM09-12</strain>
    </source>
</reference>
<evidence type="ECO:0000256" key="4">
    <source>
        <dbReference type="SAM" id="Phobius"/>
    </source>
</evidence>
<comment type="caution">
    <text evidence="6">The sequence shown here is derived from an EMBL/GenBank/DDBJ whole genome shotgun (WGS) entry which is preliminary data.</text>
</comment>
<dbReference type="InterPro" id="IPR018060">
    <property type="entry name" value="HTH_AraC"/>
</dbReference>
<keyword evidence="1" id="KW-0805">Transcription regulation</keyword>
<dbReference type="EMBL" id="QSON01000015">
    <property type="protein sequence ID" value="RGI98762.1"/>
    <property type="molecule type" value="Genomic_DNA"/>
</dbReference>
<keyword evidence="4" id="KW-1133">Transmembrane helix</keyword>
<dbReference type="GO" id="GO:0003700">
    <property type="term" value="F:DNA-binding transcription factor activity"/>
    <property type="evidence" value="ECO:0007669"/>
    <property type="project" value="InterPro"/>
</dbReference>
<dbReference type="SUPFAM" id="SSF46689">
    <property type="entry name" value="Homeodomain-like"/>
    <property type="match status" value="2"/>
</dbReference>
<dbReference type="SMART" id="SM00342">
    <property type="entry name" value="HTH_ARAC"/>
    <property type="match status" value="1"/>
</dbReference>
<proteinExistence type="predicted"/>
<dbReference type="AlphaFoldDB" id="A0A374P320"/>
<feature type="transmembrane region" description="Helical" evidence="4">
    <location>
        <begin position="6"/>
        <end position="28"/>
    </location>
</feature>
<dbReference type="InterPro" id="IPR037923">
    <property type="entry name" value="HTH-like"/>
</dbReference>
<feature type="domain" description="HTH araC/xylS-type" evidence="5">
    <location>
        <begin position="203"/>
        <end position="301"/>
    </location>
</feature>
<evidence type="ECO:0000256" key="3">
    <source>
        <dbReference type="ARBA" id="ARBA00023163"/>
    </source>
</evidence>
<evidence type="ECO:0000256" key="2">
    <source>
        <dbReference type="ARBA" id="ARBA00023125"/>
    </source>
</evidence>
<evidence type="ECO:0000313" key="6">
    <source>
        <dbReference type="EMBL" id="RGI98762.1"/>
    </source>
</evidence>
<sequence length="309" mass="35837">MITYFYAIIIIFLSVFPVKSLMEGFFIVKDITYERLATKNPIGVDGCIIALSKGYGHLTDTSLHWHHAFELTLVLESDIRYTAEGAEHYVSCGDFLFINSGVIHQTQNANKYQNICGLVLVIPDTMIKELVPEIDCPYFRIEKDSKERMEILESLYRMEQCIKNPQRFHPLLIRSELFKILYLLYTYCYDPDASNTDYNVASKTVINYVGEHYMENLSIPSIANLVGLQETYFCRKFKKETGISFHQYLSRIRLDAALALYNSDHYSLLDCALQAGFTSEKVMIDWCRKIYQCTPAQYKIQKKLTGLYR</sequence>
<keyword evidence="4" id="KW-0472">Membrane</keyword>